<reference evidence="3" key="1">
    <citation type="submission" date="2017-01" db="EMBL/GenBank/DDBJ databases">
        <authorList>
            <person name="Varghese N."/>
            <person name="Submissions S."/>
        </authorList>
    </citation>
    <scope>NUCLEOTIDE SEQUENCE [LARGE SCALE GENOMIC DNA]</scope>
    <source>
        <strain evidence="3">DSM 24913</strain>
    </source>
</reference>
<dbReference type="AlphaFoldDB" id="A0A1N7JSH6"/>
<dbReference type="EMBL" id="FTOH01000002">
    <property type="protein sequence ID" value="SIS52329.1"/>
    <property type="molecule type" value="Genomic_DNA"/>
</dbReference>
<dbReference type="InterPro" id="IPR000873">
    <property type="entry name" value="AMP-dep_synth/lig_dom"/>
</dbReference>
<keyword evidence="2" id="KW-0436">Ligase</keyword>
<protein>
    <submittedName>
        <fullName evidence="2">Acyl-CoA synthetase (AMP-forming)/AMP-acid ligase II</fullName>
    </submittedName>
</protein>
<gene>
    <name evidence="2" type="ORF">SAMN05421686_102176</name>
</gene>
<feature type="domain" description="AMP-dependent synthetase/ligase" evidence="1">
    <location>
        <begin position="124"/>
        <end position="341"/>
    </location>
</feature>
<dbReference type="SUPFAM" id="SSF56801">
    <property type="entry name" value="Acetyl-CoA synthetase-like"/>
    <property type="match status" value="1"/>
</dbReference>
<accession>A0A1N7JSH6</accession>
<evidence type="ECO:0000313" key="2">
    <source>
        <dbReference type="EMBL" id="SIS52329.1"/>
    </source>
</evidence>
<dbReference type="Gene3D" id="3.30.300.30">
    <property type="match status" value="1"/>
</dbReference>
<dbReference type="InterPro" id="IPR045851">
    <property type="entry name" value="AMP-bd_C_sf"/>
</dbReference>
<dbReference type="Proteomes" id="UP000185639">
    <property type="component" value="Unassembled WGS sequence"/>
</dbReference>
<dbReference type="RefSeq" id="WP_076514333.1">
    <property type="nucleotide sequence ID" value="NZ_FTOH01000002.1"/>
</dbReference>
<sequence>MHNPFEPLAFRAMVTPDYPAFYDGQSTLNYAQLHKTVVQVSEKLAGAGIGSGHRVYLLLPENLAFIATMALFHRAAVSCLGIQGAEIPEQPGFDFVISLQPESEIAGIRNIALSQEWFNEARNMPGLEPMQDYSSAEDICRIILTSGTTGKPKAVGLTPAMIEQRLYRNHLVWGSATGHDLNLMGHSSIGGFMGSLQTIQAGKVVLLPASAEAFAKAIRTFYVTSILSSSTALFRLVNSNALSAADLNGVREIRLAGSALSPGMIRRIKQVCPQARIFNVYGSTEVGAVGMVQVTRPELVWKTAIVQPGASAEVIDDQGSPVPDGTEGIVRIRSSGMVSGYMKGSPDNNEFRDGWFYPGDRGVFRDGALCLTGRESEVVNLGGVKINPVDIETVAEQMPTLTDVAACQVERADNSEKLALAYTAESTIPVSEIAEFLKARLDATLVPTEYFQLKEIPRNAMGKVKRQELSRNLSAVLRGSGS</sequence>
<dbReference type="GO" id="GO:0031956">
    <property type="term" value="F:medium-chain fatty acid-CoA ligase activity"/>
    <property type="evidence" value="ECO:0007669"/>
    <property type="project" value="TreeGrafter"/>
</dbReference>
<evidence type="ECO:0000259" key="1">
    <source>
        <dbReference type="Pfam" id="PF00501"/>
    </source>
</evidence>
<dbReference type="Pfam" id="PF00501">
    <property type="entry name" value="AMP-binding"/>
    <property type="match status" value="1"/>
</dbReference>
<name>A0A1N7JSH6_9GAMM</name>
<dbReference type="PANTHER" id="PTHR43201">
    <property type="entry name" value="ACYL-COA SYNTHETASE"/>
    <property type="match status" value="1"/>
</dbReference>
<dbReference type="InterPro" id="IPR042099">
    <property type="entry name" value="ANL_N_sf"/>
</dbReference>
<dbReference type="GO" id="GO:0006631">
    <property type="term" value="P:fatty acid metabolic process"/>
    <property type="evidence" value="ECO:0007669"/>
    <property type="project" value="TreeGrafter"/>
</dbReference>
<proteinExistence type="predicted"/>
<dbReference type="STRING" id="484498.SAMN05421686_102176"/>
<keyword evidence="3" id="KW-1185">Reference proteome</keyword>
<evidence type="ECO:0000313" key="3">
    <source>
        <dbReference type="Proteomes" id="UP000185639"/>
    </source>
</evidence>
<dbReference type="PANTHER" id="PTHR43201:SF32">
    <property type="entry name" value="2-SUCCINYLBENZOATE--COA LIGASE, CHLOROPLASTIC_PEROXISOMAL"/>
    <property type="match status" value="1"/>
</dbReference>
<dbReference type="PROSITE" id="PS00455">
    <property type="entry name" value="AMP_BINDING"/>
    <property type="match status" value="1"/>
</dbReference>
<organism evidence="2 3">
    <name type="scientific">Thalassolituus maritimus</name>
    <dbReference type="NCBI Taxonomy" id="484498"/>
    <lineage>
        <taxon>Bacteria</taxon>
        <taxon>Pseudomonadati</taxon>
        <taxon>Pseudomonadota</taxon>
        <taxon>Gammaproteobacteria</taxon>
        <taxon>Oceanospirillales</taxon>
        <taxon>Oceanospirillaceae</taxon>
        <taxon>Thalassolituus</taxon>
    </lineage>
</organism>
<dbReference type="CDD" id="cd04433">
    <property type="entry name" value="AFD_class_I"/>
    <property type="match status" value="1"/>
</dbReference>
<dbReference type="Gene3D" id="3.40.50.12780">
    <property type="entry name" value="N-terminal domain of ligase-like"/>
    <property type="match status" value="1"/>
</dbReference>
<dbReference type="InterPro" id="IPR020845">
    <property type="entry name" value="AMP-binding_CS"/>
</dbReference>